<sequence>MYRENTEDGPDFNDFNNDLSTKDDRLFDDNVMEGIELGCDGGAIEREEENTVVQDEYEDTKDLECPSLVELFLTCHLMMGIDFYSFMAETDMRDPQLHVG</sequence>
<reference evidence="2 3" key="1">
    <citation type="submission" date="2019-12" db="EMBL/GenBank/DDBJ databases">
        <authorList>
            <person name="Alioto T."/>
            <person name="Alioto T."/>
            <person name="Gomez Garrido J."/>
        </authorList>
    </citation>
    <scope>NUCLEOTIDE SEQUENCE [LARGE SCALE GENOMIC DNA]</scope>
</reference>
<evidence type="ECO:0000313" key="2">
    <source>
        <dbReference type="EMBL" id="CAA2939804.1"/>
    </source>
</evidence>
<dbReference type="Proteomes" id="UP000594638">
    <property type="component" value="Unassembled WGS sequence"/>
</dbReference>
<evidence type="ECO:0000256" key="1">
    <source>
        <dbReference type="SAM" id="MobiDB-lite"/>
    </source>
</evidence>
<proteinExistence type="predicted"/>
<dbReference type="AlphaFoldDB" id="A0A8S0PD83"/>
<gene>
    <name evidence="2" type="ORF">OLEA9_A071226</name>
</gene>
<protein>
    <submittedName>
        <fullName evidence="2">Uncharacterized protein</fullName>
    </submittedName>
</protein>
<name>A0A8S0PD83_OLEEU</name>
<feature type="region of interest" description="Disordered" evidence="1">
    <location>
        <begin position="1"/>
        <end position="20"/>
    </location>
</feature>
<dbReference type="EMBL" id="CACTIH010000044">
    <property type="protein sequence ID" value="CAA2939804.1"/>
    <property type="molecule type" value="Genomic_DNA"/>
</dbReference>
<keyword evidence="3" id="KW-1185">Reference proteome</keyword>
<comment type="caution">
    <text evidence="2">The sequence shown here is derived from an EMBL/GenBank/DDBJ whole genome shotgun (WGS) entry which is preliminary data.</text>
</comment>
<evidence type="ECO:0000313" key="3">
    <source>
        <dbReference type="Proteomes" id="UP000594638"/>
    </source>
</evidence>
<organism evidence="2 3">
    <name type="scientific">Olea europaea subsp. europaea</name>
    <dbReference type="NCBI Taxonomy" id="158383"/>
    <lineage>
        <taxon>Eukaryota</taxon>
        <taxon>Viridiplantae</taxon>
        <taxon>Streptophyta</taxon>
        <taxon>Embryophyta</taxon>
        <taxon>Tracheophyta</taxon>
        <taxon>Spermatophyta</taxon>
        <taxon>Magnoliopsida</taxon>
        <taxon>eudicotyledons</taxon>
        <taxon>Gunneridae</taxon>
        <taxon>Pentapetalae</taxon>
        <taxon>asterids</taxon>
        <taxon>lamiids</taxon>
        <taxon>Lamiales</taxon>
        <taxon>Oleaceae</taxon>
        <taxon>Oleeae</taxon>
        <taxon>Olea</taxon>
    </lineage>
</organism>
<accession>A0A8S0PD83</accession>
<dbReference type="Gramene" id="OE9A071226T1">
    <property type="protein sequence ID" value="OE9A071226C1"/>
    <property type="gene ID" value="OE9A071226"/>
</dbReference>